<organism evidence="2 3">
    <name type="scientific">Meristemomyces frigidus</name>
    <dbReference type="NCBI Taxonomy" id="1508187"/>
    <lineage>
        <taxon>Eukaryota</taxon>
        <taxon>Fungi</taxon>
        <taxon>Dikarya</taxon>
        <taxon>Ascomycota</taxon>
        <taxon>Pezizomycotina</taxon>
        <taxon>Dothideomycetes</taxon>
        <taxon>Dothideomycetidae</taxon>
        <taxon>Mycosphaerellales</taxon>
        <taxon>Teratosphaeriaceae</taxon>
        <taxon>Meristemomyces</taxon>
    </lineage>
</organism>
<evidence type="ECO:0000256" key="1">
    <source>
        <dbReference type="SAM" id="MobiDB-lite"/>
    </source>
</evidence>
<accession>A0AAN7TBN1</accession>
<gene>
    <name evidence="2" type="ORF">LTR62_007698</name>
</gene>
<protein>
    <submittedName>
        <fullName evidence="2">Uncharacterized protein</fullName>
    </submittedName>
</protein>
<reference evidence="2" key="1">
    <citation type="submission" date="2023-08" db="EMBL/GenBank/DDBJ databases">
        <title>Black Yeasts Isolated from many extreme environments.</title>
        <authorList>
            <person name="Coleine C."/>
            <person name="Stajich J.E."/>
            <person name="Selbmann L."/>
        </authorList>
    </citation>
    <scope>NUCLEOTIDE SEQUENCE</scope>
    <source>
        <strain evidence="2">CCFEE 5401</strain>
    </source>
</reference>
<dbReference type="EMBL" id="JAVRRL010000075">
    <property type="protein sequence ID" value="KAK5108896.1"/>
    <property type="molecule type" value="Genomic_DNA"/>
</dbReference>
<dbReference type="AlphaFoldDB" id="A0AAN7TBN1"/>
<dbReference type="Proteomes" id="UP001310890">
    <property type="component" value="Unassembled WGS sequence"/>
</dbReference>
<feature type="compositionally biased region" description="Polar residues" evidence="1">
    <location>
        <begin position="1"/>
        <end position="11"/>
    </location>
</feature>
<sequence>MANSSASNSTEIPRMHLDFSRGHGQFPKEVTRDVIKLINHMINKIRVDPQVTLMALQPFLDYVYFEKGGIECKVDTVFRNSRKDIGNTKGKAMSESPDNHIVQAMVPVYEEARKIKGGPQAPQQRMLAFERGVTKHGSGVWMRAHDALWGQLEVMSQRLCGELKRTLLGLFIGIDEKFDLVCSDKEIDDPEEEKLRESLRKTLVVVEKKLVDDIQPAAKLCLSCVLAGCRRYFIADFPRRRK</sequence>
<evidence type="ECO:0000313" key="2">
    <source>
        <dbReference type="EMBL" id="KAK5108896.1"/>
    </source>
</evidence>
<comment type="caution">
    <text evidence="2">The sequence shown here is derived from an EMBL/GenBank/DDBJ whole genome shotgun (WGS) entry which is preliminary data.</text>
</comment>
<feature type="region of interest" description="Disordered" evidence="1">
    <location>
        <begin position="1"/>
        <end position="20"/>
    </location>
</feature>
<evidence type="ECO:0000313" key="3">
    <source>
        <dbReference type="Proteomes" id="UP001310890"/>
    </source>
</evidence>
<name>A0AAN7TBN1_9PEZI</name>
<proteinExistence type="predicted"/>